<keyword evidence="10" id="KW-1185">Reference proteome</keyword>
<accession>A0A151I337</accession>
<protein>
    <submittedName>
        <fullName evidence="9">Rab3 GTPase-activating protein non-catalytic subunit</fullName>
    </submittedName>
</protein>
<dbReference type="GO" id="GO:0005096">
    <property type="term" value="F:GTPase activator activity"/>
    <property type="evidence" value="ECO:0007669"/>
    <property type="project" value="UniProtKB-KW"/>
</dbReference>
<dbReference type="InterPro" id="IPR032839">
    <property type="entry name" value="RAB3GAP_N"/>
</dbReference>
<organism evidence="9 10">
    <name type="scientific">Atta colombica</name>
    <dbReference type="NCBI Taxonomy" id="520822"/>
    <lineage>
        <taxon>Eukaryota</taxon>
        <taxon>Metazoa</taxon>
        <taxon>Ecdysozoa</taxon>
        <taxon>Arthropoda</taxon>
        <taxon>Hexapoda</taxon>
        <taxon>Insecta</taxon>
        <taxon>Pterygota</taxon>
        <taxon>Neoptera</taxon>
        <taxon>Endopterygota</taxon>
        <taxon>Hymenoptera</taxon>
        <taxon>Apocrita</taxon>
        <taxon>Aculeata</taxon>
        <taxon>Formicoidea</taxon>
        <taxon>Formicidae</taxon>
        <taxon>Myrmicinae</taxon>
        <taxon>Atta</taxon>
    </lineage>
</organism>
<evidence type="ECO:0000256" key="4">
    <source>
        <dbReference type="ARBA" id="ARBA00022490"/>
    </source>
</evidence>
<feature type="domain" description="Rab3-GAP regulatory subunit N-terminal" evidence="7">
    <location>
        <begin position="86"/>
        <end position="500"/>
    </location>
</feature>
<name>A0A151I337_9HYME</name>
<dbReference type="GO" id="GO:0005737">
    <property type="term" value="C:cytoplasm"/>
    <property type="evidence" value="ECO:0007669"/>
    <property type="project" value="UniProtKB-SubCell"/>
</dbReference>
<sequence>MITGKNRLSDFSLCMDIIYICMDQRKEKLEIERHKLLKLRRSWHPLCQRAVVRSSNLRLQVLGLRVLLQVFSLAKVEYIPSNELPLQNCIISMSSVGDVLTIAWNTKMIIFACRWESQELDEIKNKFHVTWHGEVTNEANEWITSVICLPLISLGKATGPDWTCIAVGYNTGFVRFYTETGALLLEEQIHNESVLGIKCQSFCLSKHAGDVGSSEEVYILYNSGVCILQGFPLFSTLRACRNHLAKVQANCNDLPPVTNLSYKKWAFKNQDIANDLEVIGTTSINSFDHLMTASICGGYNATYRSSAPQHNLVLATGKRPFVGFHYALEGGNAPVLSDVAIAMASKLANAIGTAVPWFRGNSKNATSEVSKSISHESVETMTCRFGLSDIMREGYCIVCSPNKMFSVISDAMGRVILINNKKGIALRMWKGYRDAQCGWIEVIEERDRAIRRNVDKSRRKTLLRIALFLVIYAPKKGVIDIWSIQQGPKITTFTASKNGRQLLYINYGFLGANDNAILSKNKAQYSCVFIDPLGGLKEICVPFHFALNSKNGKRAQTNEVRIQTIEVLMNNKHILPDTLLAATNCFVIKREGKEEEEEEEEEEELELLAKMLRQLTTQLQQIITFYKYIESQLDVPSEYDITTDNAINTKSLSSILLTSEREVNRVIKLAKMLNSFLDGNISAETKVKFKNESAFFDFLSCFELGASRMIELRKDVKEENIHEISRLMYQGLMYSDNMKEKWQQAAKDSNIQPFIFMRLALIYWSHKEETTFSEIELKHFTQLLHVICFLTDVEEICVEYNEISSWWKNVRTILTESTKPFNAFTAALACRATAMTVEKYKEKLQNEKRLGNNGNEEEDIKNGNNVTKTDEMQNKSNDVTPDDETYSSISEWENVSNDTCQFVLLIGNLEDIAILNAVISQRVVSDETTRFFALPFTKSDTCLASILSGGRGSVSELVAKWLSTTGIDPARLIDTTDVEFDQLQLSVDSLQQFTDTNEETAVQVSQQERSKLVSLSIEIGNEAKINATTEACILDNMALLKRHFPYSLTSSVLLANLCWEFAMSWDKDVTQLDSLAAALTVLRQIPMKNMRHGVCCLLWMLHIKKRMEMAAKLMNKLGKLPKERLCMQDIGLSDIQVTMFLQHCVTFLDIFIDAEILEQGNKVIIKSEELWDGHVGGPQPFATLAVSQTPAWYDLILLHVQVANVLYMMAYLNLKILKPLNNLFESVVQPYLFQDITDKAILTWYRDDKRDNIRTEFLCRVITASMEFIHRETTDGVTVSSTQAILWMSKCQMLASIWKINNDELRIHQACQLYINGFDRLAEEVTITVTDIERLAANLLPIAGRRMMAYLSKTPNLLEEMSRLSPALTRYLESLNVPEIVYTNCSNVDTVELIRRISVHLPKIHCNYHIMLLMLDATFIYEDN</sequence>
<proteinExistence type="inferred from homology"/>
<dbReference type="STRING" id="520822.A0A151I337"/>
<gene>
    <name evidence="9" type="ORF">ALC53_07886</name>
</gene>
<dbReference type="InterPro" id="IPR026059">
    <property type="entry name" value="Rab3GAP2"/>
</dbReference>
<keyword evidence="4" id="KW-0963">Cytoplasm</keyword>
<dbReference type="Pfam" id="PF14655">
    <property type="entry name" value="RAB3GAP2_N"/>
    <property type="match status" value="1"/>
</dbReference>
<comment type="similarity">
    <text evidence="2">Belongs to the Rab3-GAP regulatory subunit family.</text>
</comment>
<keyword evidence="3" id="KW-0343">GTPase activation</keyword>
<feature type="coiled-coil region" evidence="5">
    <location>
        <begin position="588"/>
        <end position="618"/>
    </location>
</feature>
<evidence type="ECO:0000313" key="9">
    <source>
        <dbReference type="EMBL" id="KYM81658.1"/>
    </source>
</evidence>
<feature type="region of interest" description="Disordered" evidence="6">
    <location>
        <begin position="846"/>
        <end position="886"/>
    </location>
</feature>
<feature type="domain" description="Rab3GAP regulatory subunit C-terminal" evidence="8">
    <location>
        <begin position="756"/>
        <end position="1402"/>
    </location>
</feature>
<comment type="subcellular location">
    <subcellularLocation>
        <location evidence="1">Cytoplasm</location>
    </subcellularLocation>
</comment>
<dbReference type="EMBL" id="KQ976531">
    <property type="protein sequence ID" value="KYM81658.1"/>
    <property type="molecule type" value="Genomic_DNA"/>
</dbReference>
<evidence type="ECO:0000256" key="2">
    <source>
        <dbReference type="ARBA" id="ARBA00008153"/>
    </source>
</evidence>
<evidence type="ECO:0000256" key="5">
    <source>
        <dbReference type="SAM" id="Coils"/>
    </source>
</evidence>
<evidence type="ECO:0000256" key="6">
    <source>
        <dbReference type="SAM" id="MobiDB-lite"/>
    </source>
</evidence>
<dbReference type="InterPro" id="IPR029257">
    <property type="entry name" value="RAB3GAP2_C"/>
</dbReference>
<evidence type="ECO:0000256" key="1">
    <source>
        <dbReference type="ARBA" id="ARBA00004496"/>
    </source>
</evidence>
<dbReference type="Pfam" id="PF14656">
    <property type="entry name" value="RAB3GAP2_C"/>
    <property type="match status" value="1"/>
</dbReference>
<evidence type="ECO:0000259" key="8">
    <source>
        <dbReference type="Pfam" id="PF14656"/>
    </source>
</evidence>
<evidence type="ECO:0000259" key="7">
    <source>
        <dbReference type="Pfam" id="PF14655"/>
    </source>
</evidence>
<keyword evidence="5" id="KW-0175">Coiled coil</keyword>
<evidence type="ECO:0000313" key="10">
    <source>
        <dbReference type="Proteomes" id="UP000078540"/>
    </source>
</evidence>
<dbReference type="PANTHER" id="PTHR12472:SF0">
    <property type="entry name" value="RAB3 GTPASE-ACTIVATING PROTEIN NON-CATALYTIC SUBUNIT"/>
    <property type="match status" value="1"/>
</dbReference>
<evidence type="ECO:0000256" key="3">
    <source>
        <dbReference type="ARBA" id="ARBA00022468"/>
    </source>
</evidence>
<dbReference type="Proteomes" id="UP000078540">
    <property type="component" value="Unassembled WGS sequence"/>
</dbReference>
<reference evidence="9 10" key="1">
    <citation type="submission" date="2015-09" db="EMBL/GenBank/DDBJ databases">
        <title>Atta colombica WGS genome.</title>
        <authorList>
            <person name="Nygaard S."/>
            <person name="Hu H."/>
            <person name="Boomsma J."/>
            <person name="Zhang G."/>
        </authorList>
    </citation>
    <scope>NUCLEOTIDE SEQUENCE [LARGE SCALE GENOMIC DNA]</scope>
    <source>
        <strain evidence="9">Treedump-2</strain>
        <tissue evidence="9">Whole body</tissue>
    </source>
</reference>
<dbReference type="PANTHER" id="PTHR12472">
    <property type="entry name" value="RAB3-GAP REGULATORY DOMAIN"/>
    <property type="match status" value="1"/>
</dbReference>